<reference evidence="1" key="1">
    <citation type="journal article" date="2015" name="PeerJ">
        <title>First genomic representation of candidate bacterial phylum KSB3 points to enhanced environmental sensing as a trigger of wastewater bulking.</title>
        <authorList>
            <person name="Sekiguchi Y."/>
            <person name="Ohashi A."/>
            <person name="Parks D.H."/>
            <person name="Yamauchi T."/>
            <person name="Tyson G.W."/>
            <person name="Hugenholtz P."/>
        </authorList>
    </citation>
    <scope>NUCLEOTIDE SEQUENCE [LARGE SCALE GENOMIC DNA]</scope>
</reference>
<dbReference type="NCBIfam" id="TIGR01784">
    <property type="entry name" value="T_den_put_tspse"/>
    <property type="match status" value="1"/>
</dbReference>
<dbReference type="Pfam" id="PF12784">
    <property type="entry name" value="PDDEXK_2"/>
    <property type="match status" value="1"/>
</dbReference>
<evidence type="ECO:0000313" key="2">
    <source>
        <dbReference type="Proteomes" id="UP000030700"/>
    </source>
</evidence>
<dbReference type="InterPro" id="IPR010106">
    <property type="entry name" value="RpnA"/>
</dbReference>
<dbReference type="HOGENOM" id="CLU_057504_1_2_0"/>
<dbReference type="PANTHER" id="PTHR41317:SF1">
    <property type="entry name" value="PD-(D_E)XK NUCLEASE FAMILY TRANSPOSASE"/>
    <property type="match status" value="1"/>
</dbReference>
<dbReference type="AlphaFoldDB" id="A0A0S6VU79"/>
<accession>A0A0S6VU79</accession>
<dbReference type="STRING" id="1499966.U14_02343"/>
<dbReference type="EMBL" id="DF820456">
    <property type="protein sequence ID" value="GAK51101.1"/>
    <property type="molecule type" value="Genomic_DNA"/>
</dbReference>
<gene>
    <name evidence="1" type="ORF">U14_02343</name>
</gene>
<dbReference type="PANTHER" id="PTHR41317">
    <property type="entry name" value="PD-(D_E)XK NUCLEASE FAMILY TRANSPOSASE"/>
    <property type="match status" value="1"/>
</dbReference>
<protein>
    <recommendedName>
        <fullName evidence="3">Transposase</fullName>
    </recommendedName>
</protein>
<evidence type="ECO:0000313" key="1">
    <source>
        <dbReference type="EMBL" id="GAK51101.1"/>
    </source>
</evidence>
<evidence type="ECO:0008006" key="3">
    <source>
        <dbReference type="Google" id="ProtNLM"/>
    </source>
</evidence>
<organism evidence="1">
    <name type="scientific">Candidatus Moduliflexus flocculans</name>
    <dbReference type="NCBI Taxonomy" id="1499966"/>
    <lineage>
        <taxon>Bacteria</taxon>
        <taxon>Candidatus Moduliflexota</taxon>
        <taxon>Candidatus Moduliflexia</taxon>
        <taxon>Candidatus Moduliflexales</taxon>
        <taxon>Candidatus Moduliflexaceae</taxon>
    </lineage>
</organism>
<dbReference type="Proteomes" id="UP000030700">
    <property type="component" value="Unassembled WGS sequence"/>
</dbReference>
<keyword evidence="2" id="KW-1185">Reference proteome</keyword>
<name>A0A0S6VU79_9BACT</name>
<proteinExistence type="predicted"/>
<sequence length="285" mass="32937">MKFVNPRNDVAFKKIFGNEEHTEILIAFLNAVLDLTGDKEIEEITLLNPYQAPRLEALKYTLLDVRAKDKRGVTFIVEMQVEHVEGLRKRFAYYAAKAYASQIERGQDYPKLNQVIFIGILNFNEFDTPNYLTRIQWLNTVTYQQELKDVEFNFIELPKFMTPEERLTTPLEKWLYFLKHADELDVIPDNADSVALRAAYGIADQFGWTKDELEVYDYWGIKEQDEIGAIQYALRTGKQQGIQQGAQQERLETARKMLAKEYATEDICELTGLTPEELADLASAS</sequence>